<proteinExistence type="predicted"/>
<dbReference type="EMBL" id="BJUW01000008">
    <property type="protein sequence ID" value="GEK86894.1"/>
    <property type="molecule type" value="Genomic_DNA"/>
</dbReference>
<evidence type="ECO:0000313" key="4">
    <source>
        <dbReference type="Proteomes" id="UP000321225"/>
    </source>
</evidence>
<evidence type="ECO:0000256" key="1">
    <source>
        <dbReference type="SAM" id="MobiDB-lite"/>
    </source>
</evidence>
<dbReference type="Proteomes" id="UP000321225">
    <property type="component" value="Unassembled WGS sequence"/>
</dbReference>
<organism evidence="3 4">
    <name type="scientific">Microbacterium aerolatum</name>
    <dbReference type="NCBI Taxonomy" id="153731"/>
    <lineage>
        <taxon>Bacteria</taxon>
        <taxon>Bacillati</taxon>
        <taxon>Actinomycetota</taxon>
        <taxon>Actinomycetes</taxon>
        <taxon>Micrococcales</taxon>
        <taxon>Microbacteriaceae</taxon>
        <taxon>Microbacterium</taxon>
    </lineage>
</organism>
<sequence length="192" mass="19502">MSRATAAAMLPQPKGPAQTRPSRTLRPVTAPSPRRRPKLAYALIALGGAFAIGAAQIGLSLAITHDSYVLADLTSQQRELNLQTSALEDDLAGIASPQYLATEASELGMVVAGSASYLRLSDSAVLGANTGAGWRSTVDPTGVGAVDNALLDAKAAEAAAAAQAQADETQSTAVDPDLPPAITDGLPSPSTR</sequence>
<accession>A0A511AFG1</accession>
<keyword evidence="2" id="KW-0812">Transmembrane</keyword>
<evidence type="ECO:0000256" key="2">
    <source>
        <dbReference type="SAM" id="Phobius"/>
    </source>
</evidence>
<keyword evidence="2" id="KW-0472">Membrane</keyword>
<dbReference type="AlphaFoldDB" id="A0A511AFG1"/>
<reference evidence="3 4" key="1">
    <citation type="submission" date="2019-07" db="EMBL/GenBank/DDBJ databases">
        <title>Whole genome shotgun sequence of Microbacterium aerolatum NBRC 103071.</title>
        <authorList>
            <person name="Hosoyama A."/>
            <person name="Uohara A."/>
            <person name="Ohji S."/>
            <person name="Ichikawa N."/>
        </authorList>
    </citation>
    <scope>NUCLEOTIDE SEQUENCE [LARGE SCALE GENOMIC DNA]</scope>
    <source>
        <strain evidence="3 4">NBRC 103071</strain>
    </source>
</reference>
<comment type="caution">
    <text evidence="3">The sequence shown here is derived from an EMBL/GenBank/DDBJ whole genome shotgun (WGS) entry which is preliminary data.</text>
</comment>
<evidence type="ECO:0000313" key="3">
    <source>
        <dbReference type="EMBL" id="GEK86894.1"/>
    </source>
</evidence>
<protein>
    <recommendedName>
        <fullName evidence="5">Cell division protein FtsL</fullName>
    </recommendedName>
</protein>
<feature type="region of interest" description="Disordered" evidence="1">
    <location>
        <begin position="1"/>
        <end position="33"/>
    </location>
</feature>
<feature type="transmembrane region" description="Helical" evidence="2">
    <location>
        <begin position="39"/>
        <end position="63"/>
    </location>
</feature>
<feature type="region of interest" description="Disordered" evidence="1">
    <location>
        <begin position="161"/>
        <end position="192"/>
    </location>
</feature>
<dbReference type="RefSeq" id="WP_229718162.1">
    <property type="nucleotide sequence ID" value="NZ_BJUW01000008.1"/>
</dbReference>
<name>A0A511AFG1_9MICO</name>
<gene>
    <name evidence="3" type="ORF">MAE01_20700</name>
</gene>
<keyword evidence="2" id="KW-1133">Transmembrane helix</keyword>
<keyword evidence="4" id="KW-1185">Reference proteome</keyword>
<evidence type="ECO:0008006" key="5">
    <source>
        <dbReference type="Google" id="ProtNLM"/>
    </source>
</evidence>